<feature type="transmembrane region" description="Helical" evidence="1">
    <location>
        <begin position="78"/>
        <end position="99"/>
    </location>
</feature>
<reference evidence="2 3" key="1">
    <citation type="submission" date="2023-07" db="EMBL/GenBank/DDBJ databases">
        <title>Genomic Encyclopedia of Type Strains, Phase IV (KMG-IV): sequencing the most valuable type-strain genomes for metagenomic binning, comparative biology and taxonomic classification.</title>
        <authorList>
            <person name="Goeker M."/>
        </authorList>
    </citation>
    <scope>NUCLEOTIDE SEQUENCE [LARGE SCALE GENOMIC DNA]</scope>
    <source>
        <strain evidence="2 3">DSM 23494</strain>
    </source>
</reference>
<gene>
    <name evidence="2" type="ORF">J2S17_004329</name>
</gene>
<keyword evidence="3" id="KW-1185">Reference proteome</keyword>
<proteinExistence type="predicted"/>
<dbReference type="Proteomes" id="UP001238088">
    <property type="component" value="Unassembled WGS sequence"/>
</dbReference>
<keyword evidence="1" id="KW-1133">Transmembrane helix</keyword>
<evidence type="ECO:0000256" key="1">
    <source>
        <dbReference type="SAM" id="Phobius"/>
    </source>
</evidence>
<keyword evidence="1" id="KW-0812">Transmembrane</keyword>
<accession>A0ABU0ANU1</accession>
<keyword evidence="1" id="KW-0472">Membrane</keyword>
<comment type="caution">
    <text evidence="2">The sequence shown here is derived from an EMBL/GenBank/DDBJ whole genome shotgun (WGS) entry which is preliminary data.</text>
</comment>
<dbReference type="RefSeq" id="WP_307477765.1">
    <property type="nucleotide sequence ID" value="NZ_JAUSUB010000023.1"/>
</dbReference>
<organism evidence="2 3">
    <name type="scientific">Cytobacillus purgationiresistens</name>
    <dbReference type="NCBI Taxonomy" id="863449"/>
    <lineage>
        <taxon>Bacteria</taxon>
        <taxon>Bacillati</taxon>
        <taxon>Bacillota</taxon>
        <taxon>Bacilli</taxon>
        <taxon>Bacillales</taxon>
        <taxon>Bacillaceae</taxon>
        <taxon>Cytobacillus</taxon>
    </lineage>
</organism>
<evidence type="ECO:0000313" key="3">
    <source>
        <dbReference type="Proteomes" id="UP001238088"/>
    </source>
</evidence>
<evidence type="ECO:0000313" key="2">
    <source>
        <dbReference type="EMBL" id="MDQ0272437.1"/>
    </source>
</evidence>
<dbReference type="EMBL" id="JAUSUB010000023">
    <property type="protein sequence ID" value="MDQ0272437.1"/>
    <property type="molecule type" value="Genomic_DNA"/>
</dbReference>
<name>A0ABU0ANU1_9BACI</name>
<protein>
    <submittedName>
        <fullName evidence="2">Uncharacterized protein</fullName>
    </submittedName>
</protein>
<sequence>MKNRVIIISLIALAFTVVSPFIFNAYIEDKPEELEQSLVFGGPFPFAEQSLKVPESPFSYPAIIEFESPLDESTTIKWIPMLLTFTCFFLLFFSFYSIVARFITGKPKKTEEEKPE</sequence>
<feature type="transmembrane region" description="Helical" evidence="1">
    <location>
        <begin position="7"/>
        <end position="27"/>
    </location>
</feature>